<gene>
    <name evidence="2" type="ORF">KUH32_18245</name>
</gene>
<accession>A0ABS6NCF8</accession>
<protein>
    <recommendedName>
        <fullName evidence="1">Reverse transcriptase domain-containing protein</fullName>
    </recommendedName>
</protein>
<dbReference type="Pfam" id="PF00078">
    <property type="entry name" value="RVT_1"/>
    <property type="match status" value="1"/>
</dbReference>
<reference evidence="2" key="1">
    <citation type="submission" date="2021-06" db="EMBL/GenBank/DDBJ databases">
        <title>Thalassococcus sp. CAU 1522 isolated from sea sand, Republic of Korea.</title>
        <authorList>
            <person name="Kim W."/>
        </authorList>
    </citation>
    <scope>NUCLEOTIDE SEQUENCE</scope>
    <source>
        <strain evidence="2">CAU 1522</strain>
    </source>
</reference>
<feature type="domain" description="Reverse transcriptase" evidence="1">
    <location>
        <begin position="102"/>
        <end position="330"/>
    </location>
</feature>
<evidence type="ECO:0000313" key="2">
    <source>
        <dbReference type="EMBL" id="MBV2361711.1"/>
    </source>
</evidence>
<name>A0ABS6NCF8_9RHOB</name>
<keyword evidence="3" id="KW-1185">Reference proteome</keyword>
<dbReference type="InterPro" id="IPR000477">
    <property type="entry name" value="RT_dom"/>
</dbReference>
<dbReference type="PROSITE" id="PS50878">
    <property type="entry name" value="RT_POL"/>
    <property type="match status" value="1"/>
</dbReference>
<sequence>MPIQIKPKPYDGFQNQLGYYLPLHKHQHASLPDHVKTANRAIKRAAKLKRRVRNAAHKNHSEYTKACETYLKSFDARIEAVCSVNKSKPLAKRTDLGRCILLAEKMNLWAPQAEIARVHQVPRGTPNRYRWIWSFQLRSSAAQLMVSQCIRALMPPPEEMPWLFTDRGVQAAIAKMIALIEDGNVWVAELDISEFYPSVAKSKVLPKLPFKKVVERVAFATTAIPRKPDGSLLSIGCVSSARRGAPQGAKTSAAITTWIMTHLSHNLPNDVHLIVYADNLFLISTTRQKVEVAAKSLGAAVAALPGGSFKVKPPQIENAHDGVTALGHAIYLIDGNVIGHPNNANLQRYHARIDAALVSCSTLFNVWCSAKTPKTRGLLLAELAGIKRYVKFWHAFFPDDFYASLPEGADPAWVIDLFMHKHGIGQHDIVGWENGKVRIASNPSRMCFVDAP</sequence>
<dbReference type="Proteomes" id="UP001166293">
    <property type="component" value="Unassembled WGS sequence"/>
</dbReference>
<organism evidence="2 3">
    <name type="scientific">Thalassococcus arenae</name>
    <dbReference type="NCBI Taxonomy" id="2851652"/>
    <lineage>
        <taxon>Bacteria</taxon>
        <taxon>Pseudomonadati</taxon>
        <taxon>Pseudomonadota</taxon>
        <taxon>Alphaproteobacteria</taxon>
        <taxon>Rhodobacterales</taxon>
        <taxon>Roseobacteraceae</taxon>
        <taxon>Thalassococcus</taxon>
    </lineage>
</organism>
<proteinExistence type="predicted"/>
<evidence type="ECO:0000259" key="1">
    <source>
        <dbReference type="PROSITE" id="PS50878"/>
    </source>
</evidence>
<dbReference type="RefSeq" id="WP_217780101.1">
    <property type="nucleotide sequence ID" value="NZ_JAHRWL010000004.1"/>
</dbReference>
<comment type="caution">
    <text evidence="2">The sequence shown here is derived from an EMBL/GenBank/DDBJ whole genome shotgun (WGS) entry which is preliminary data.</text>
</comment>
<dbReference type="EMBL" id="JAHRWL010000004">
    <property type="protein sequence ID" value="MBV2361711.1"/>
    <property type="molecule type" value="Genomic_DNA"/>
</dbReference>
<evidence type="ECO:0000313" key="3">
    <source>
        <dbReference type="Proteomes" id="UP001166293"/>
    </source>
</evidence>